<feature type="domain" description="Rab3-GAP regulatory subunit N-terminal" evidence="6">
    <location>
        <begin position="29"/>
        <end position="437"/>
    </location>
</feature>
<dbReference type="GO" id="GO:0005096">
    <property type="term" value="F:GTPase activator activity"/>
    <property type="evidence" value="ECO:0007669"/>
    <property type="project" value="UniProtKB-KW"/>
</dbReference>
<dbReference type="InterPro" id="IPR026059">
    <property type="entry name" value="Rab3GAP2"/>
</dbReference>
<organism evidence="8 9">
    <name type="scientific">Glossina austeni</name>
    <name type="common">Savannah tsetse fly</name>
    <dbReference type="NCBI Taxonomy" id="7395"/>
    <lineage>
        <taxon>Eukaryota</taxon>
        <taxon>Metazoa</taxon>
        <taxon>Ecdysozoa</taxon>
        <taxon>Arthropoda</taxon>
        <taxon>Hexapoda</taxon>
        <taxon>Insecta</taxon>
        <taxon>Pterygota</taxon>
        <taxon>Neoptera</taxon>
        <taxon>Endopterygota</taxon>
        <taxon>Diptera</taxon>
        <taxon>Brachycera</taxon>
        <taxon>Muscomorpha</taxon>
        <taxon>Hippoboscoidea</taxon>
        <taxon>Glossinidae</taxon>
        <taxon>Glossina</taxon>
    </lineage>
</organism>
<keyword evidence="4" id="KW-0963">Cytoplasm</keyword>
<dbReference type="InterPro" id="IPR029257">
    <property type="entry name" value="RAB3GAP2_C"/>
</dbReference>
<evidence type="ECO:0000256" key="2">
    <source>
        <dbReference type="ARBA" id="ARBA00008153"/>
    </source>
</evidence>
<dbReference type="Pfam" id="PF14656">
    <property type="entry name" value="RAB3GAP2_C"/>
    <property type="match status" value="1"/>
</dbReference>
<accession>A0A1A9UPY4</accession>
<evidence type="ECO:0000313" key="8">
    <source>
        <dbReference type="EnsemblMetazoa" id="GAUT011666-PA"/>
    </source>
</evidence>
<comment type="subcellular location">
    <subcellularLocation>
        <location evidence="1">Cytoplasm</location>
    </subcellularLocation>
</comment>
<evidence type="ECO:0000259" key="6">
    <source>
        <dbReference type="Pfam" id="PF14655"/>
    </source>
</evidence>
<dbReference type="Pfam" id="PF14655">
    <property type="entry name" value="RAB3GAP2_N"/>
    <property type="match status" value="1"/>
</dbReference>
<sequence length="1361" mass="154338">MACEVKIFGNITNFHKAQEYFGLGHDDNWLNAVNCSISPLGELIALAQGEKIALLNSCWNDKSPTVTYSLGWCGELDDPNEIITSVLCLPMLGSNVSSGAEWTCIVFGLSSGKIVFYTDGGIKIFSQSFHEGPVLNMKAYSPPRGSEAEPFIYFTYESCLCFMKGLDFIPHLNNLRYNLNRTMRHNNFSSFNAEATVKISYLLTYQELHFPLEHRTMINDSAISAFYAPKIFDHCIDQCLNSGYYTRITENPAQSSIVLGVGNAPYLGFYSAEEGYKVISLGEVAKDVIGVAYRNIFGNIFGRPPTTALEDENQSSATAAKEIQMRSKFQFFDDKRDAYSIAIAPNGRLAAVVDNLERVMLVDCQKSIILRVWKGYREAQCGFILVKEKTLKNIQTSRRKALFLVIYASRLGCLEIWPLQRGPKVAAFTVSKNGQLIYNTHGLIGRQCLKRNGNVPRYSKNYLSGLSKDVKKIRAHNYACLFLDPNDGCIKEIQIPFHYALSATNSATSRDIHLLRRLKNMLRSTEAFNLSAEELECFAAEFQTVEVRQQCLETLLKSKQLRASTFQIFTNAFTTTLAQQINNPKDVSDLESFQDFYITVQNYQRLCDFYLSIKRCVKSEQLELLQFSDNYLVIIQQLLLLLSDVLVSNKLSPLSEMQTTGRSVTFDLECDELGDFFDFTSIFQVNCKNYVPLRQEKSCNYGEVSGKLFSAFFDQGFSVENFKEAAGKSTIPSQDLLILVLQYWLEKPFLYKNTDQIIEDMSRLGATIRAICEVAGDVVNDYAYNAISPWWQKVRELLLQSSKSIGLLVAIVCKTVAKDLRQDYKEGSCDEGSQHDEEENWEQISHDEAQWALLIAKLEDIAILGAIIECRILCLEPTMPEIAYEPPNCSLKFIVNGGKGIVADLTAQWLISTRIHPSEIVEFEKSLTADENSTKTCEKSSNKDVEQIPPQKEESDITDIKRDVVLMKLALLRKHFPFSLQSGVLLSLMSWHYMIYWSKNLNSLQHFKAALICLEQFKPDDYALKHGIGCMLWQATIKFPLQSATKLIEKVGRLPKNKLCQQNIDMNASSLPEFLELCLDFIEHLKGSVNYEKRELHFEESLIEGPLALPYLAMQQHHAVNNQLKLHFELCAVLHFIVNFQLKFSKPLITLFDAMSNKAFFMDINKELSFLLPAPDPALQSLRTDFLCKVITASMDLIREDFLEVFVLEHTEYMEKIYTLGKSWCLDPLPLRRRQIADLYSHGYDGNAEPLLKDIPKDEHMGRLLLEIAGRRLNLYTNFSQKRFLTVASVGQQLLQYLDNLQTISEKSVSTTTSQELEITPCSIIKLVAHAIECLSGKDSPYVHIAAQMFDAGNLLKECDN</sequence>
<dbReference type="InterPro" id="IPR032839">
    <property type="entry name" value="RAB3GAP_N"/>
</dbReference>
<protein>
    <recommendedName>
        <fullName evidence="10">Rab3-GAP regulatory subunit N-terminal domain-containing protein</fullName>
    </recommendedName>
</protein>
<dbReference type="VEuPathDB" id="VectorBase:GAUT011666"/>
<name>A0A1A9UPY4_GLOAU</name>
<keyword evidence="3" id="KW-0343">GTPase activation</keyword>
<reference evidence="8" key="1">
    <citation type="submission" date="2020-05" db="UniProtKB">
        <authorList>
            <consortium name="EnsemblMetazoa"/>
        </authorList>
    </citation>
    <scope>IDENTIFICATION</scope>
    <source>
        <strain evidence="8">TTRI</strain>
    </source>
</reference>
<evidence type="ECO:0008006" key="10">
    <source>
        <dbReference type="Google" id="ProtNLM"/>
    </source>
</evidence>
<evidence type="ECO:0000256" key="3">
    <source>
        <dbReference type="ARBA" id="ARBA00022468"/>
    </source>
</evidence>
<dbReference type="EnsemblMetazoa" id="GAUT011666-RA">
    <property type="protein sequence ID" value="GAUT011666-PA"/>
    <property type="gene ID" value="GAUT011666"/>
</dbReference>
<dbReference type="PANTHER" id="PTHR12472">
    <property type="entry name" value="RAB3-GAP REGULATORY DOMAIN"/>
    <property type="match status" value="1"/>
</dbReference>
<evidence type="ECO:0000313" key="9">
    <source>
        <dbReference type="Proteomes" id="UP000078200"/>
    </source>
</evidence>
<dbReference type="PANTHER" id="PTHR12472:SF0">
    <property type="entry name" value="RAB3 GTPASE-ACTIVATING PROTEIN NON-CATALYTIC SUBUNIT"/>
    <property type="match status" value="1"/>
</dbReference>
<comment type="similarity">
    <text evidence="2">Belongs to the Rab3-GAP regulatory subunit family.</text>
</comment>
<feature type="domain" description="Rab3GAP regulatory subunit C-terminal" evidence="7">
    <location>
        <begin position="735"/>
        <end position="1336"/>
    </location>
</feature>
<dbReference type="GO" id="GO:0005737">
    <property type="term" value="C:cytoplasm"/>
    <property type="evidence" value="ECO:0007669"/>
    <property type="project" value="UniProtKB-SubCell"/>
</dbReference>
<evidence type="ECO:0000256" key="4">
    <source>
        <dbReference type="ARBA" id="ARBA00022490"/>
    </source>
</evidence>
<proteinExistence type="inferred from homology"/>
<dbReference type="Proteomes" id="UP000078200">
    <property type="component" value="Unassembled WGS sequence"/>
</dbReference>
<feature type="region of interest" description="Disordered" evidence="5">
    <location>
        <begin position="932"/>
        <end position="952"/>
    </location>
</feature>
<evidence type="ECO:0000259" key="7">
    <source>
        <dbReference type="Pfam" id="PF14656"/>
    </source>
</evidence>
<keyword evidence="9" id="KW-1185">Reference proteome</keyword>
<evidence type="ECO:0000256" key="1">
    <source>
        <dbReference type="ARBA" id="ARBA00004496"/>
    </source>
</evidence>
<dbReference type="STRING" id="7395.A0A1A9UPY4"/>
<evidence type="ECO:0000256" key="5">
    <source>
        <dbReference type="SAM" id="MobiDB-lite"/>
    </source>
</evidence>